<dbReference type="OrthoDB" id="5522265at2"/>
<dbReference type="InterPro" id="IPR029063">
    <property type="entry name" value="SAM-dependent_MTases_sf"/>
</dbReference>
<evidence type="ECO:0000259" key="1">
    <source>
        <dbReference type="Pfam" id="PF08241"/>
    </source>
</evidence>
<reference evidence="2 3" key="1">
    <citation type="submission" date="2020-01" db="EMBL/GenBank/DDBJ databases">
        <title>Whole genome sequence of Heliobacterium gestii DSM 11169.</title>
        <authorList>
            <person name="Kyndt J.A."/>
            <person name="Meyer T.E."/>
        </authorList>
    </citation>
    <scope>NUCLEOTIDE SEQUENCE [LARGE SCALE GENOMIC DNA]</scope>
    <source>
        <strain evidence="2 3">DSM 11169</strain>
    </source>
</reference>
<sequence length="286" mass="32838">MLSSHELRTALKVAAWIKEKKILVFGTGSGGQRFTEAVAPIGAMVIGYVDNNQAKWGTTFLDKPVFPPSRLTEAKSDEVVFIASTYYDAISQQLTEMGLRENIHFYDGLAVFSECYTCSETSKVRDDLRRFCVGNGLDIGFGGDPIVDSAICMDMPKRYVSYNYYPQHLHGDANHLCWFADESLDYIYSSHVLEDFRDTAQVLDEWLRVLKPGGHLILFLPDEPLYRQYCRERGEASNPYHIHEHFGPDYLKDILDGRDDVEIIHERYPSHIYNFEMVLRKKRASE</sequence>
<dbReference type="GO" id="GO:0032259">
    <property type="term" value="P:methylation"/>
    <property type="evidence" value="ECO:0007669"/>
    <property type="project" value="UniProtKB-KW"/>
</dbReference>
<organism evidence="2 3">
    <name type="scientific">Heliomicrobium gestii</name>
    <name type="common">Heliobacterium gestii</name>
    <dbReference type="NCBI Taxonomy" id="2699"/>
    <lineage>
        <taxon>Bacteria</taxon>
        <taxon>Bacillati</taxon>
        <taxon>Bacillota</taxon>
        <taxon>Clostridia</taxon>
        <taxon>Eubacteriales</taxon>
        <taxon>Heliobacteriaceae</taxon>
        <taxon>Heliomicrobium</taxon>
    </lineage>
</organism>
<protein>
    <submittedName>
        <fullName evidence="2">Methyltransferase domain-containing protein</fullName>
    </submittedName>
</protein>
<dbReference type="Pfam" id="PF08241">
    <property type="entry name" value="Methyltransf_11"/>
    <property type="match status" value="1"/>
</dbReference>
<proteinExistence type="predicted"/>
<dbReference type="Gene3D" id="3.40.50.720">
    <property type="entry name" value="NAD(P)-binding Rossmann-like Domain"/>
    <property type="match status" value="1"/>
</dbReference>
<dbReference type="GO" id="GO:0008757">
    <property type="term" value="F:S-adenosylmethionine-dependent methyltransferase activity"/>
    <property type="evidence" value="ECO:0007669"/>
    <property type="project" value="InterPro"/>
</dbReference>
<dbReference type="Gene3D" id="3.40.50.150">
    <property type="entry name" value="Vaccinia Virus protein VP39"/>
    <property type="match status" value="1"/>
</dbReference>
<evidence type="ECO:0000313" key="2">
    <source>
        <dbReference type="EMBL" id="MZP43016.1"/>
    </source>
</evidence>
<dbReference type="Proteomes" id="UP000471031">
    <property type="component" value="Unassembled WGS sequence"/>
</dbReference>
<dbReference type="SUPFAM" id="SSF53335">
    <property type="entry name" value="S-adenosyl-L-methionine-dependent methyltransferases"/>
    <property type="match status" value="2"/>
</dbReference>
<evidence type="ECO:0000313" key="3">
    <source>
        <dbReference type="Proteomes" id="UP000471031"/>
    </source>
</evidence>
<name>A0A845LJG7_HELGE</name>
<dbReference type="AlphaFoldDB" id="A0A845LJG7"/>
<keyword evidence="2" id="KW-0489">Methyltransferase</keyword>
<dbReference type="EMBL" id="WXEX01000006">
    <property type="protein sequence ID" value="MZP43016.1"/>
    <property type="molecule type" value="Genomic_DNA"/>
</dbReference>
<keyword evidence="3" id="KW-1185">Reference proteome</keyword>
<comment type="caution">
    <text evidence="2">The sequence shown here is derived from an EMBL/GenBank/DDBJ whole genome shotgun (WGS) entry which is preliminary data.</text>
</comment>
<dbReference type="CDD" id="cd02440">
    <property type="entry name" value="AdoMet_MTases"/>
    <property type="match status" value="1"/>
</dbReference>
<dbReference type="RefSeq" id="WP_161261593.1">
    <property type="nucleotide sequence ID" value="NZ_JAFBDC010000005.1"/>
</dbReference>
<accession>A0A845LJG7</accession>
<dbReference type="InterPro" id="IPR013216">
    <property type="entry name" value="Methyltransf_11"/>
</dbReference>
<feature type="domain" description="Methyltransferase type 11" evidence="1">
    <location>
        <begin position="166"/>
        <end position="218"/>
    </location>
</feature>
<gene>
    <name evidence="2" type="ORF">GTO89_08205</name>
</gene>
<keyword evidence="2" id="KW-0808">Transferase</keyword>